<evidence type="ECO:0000259" key="2">
    <source>
        <dbReference type="Pfam" id="PF12697"/>
    </source>
</evidence>
<reference evidence="3" key="1">
    <citation type="submission" date="2022-10" db="EMBL/GenBank/DDBJ databases">
        <title>Tapping the CABI collections for fungal endophytes: first genome assemblies for Collariella, Neodidymelliopsis, Ascochyta clinopodiicola, Didymella pomorum, Didymosphaeria variabile, Neocosmospora piperis and Neocucurbitaria cava.</title>
        <authorList>
            <person name="Hill R."/>
        </authorList>
    </citation>
    <scope>NUCLEOTIDE SEQUENCE</scope>
    <source>
        <strain evidence="3">IMI 356814</strain>
    </source>
</reference>
<dbReference type="OrthoDB" id="408373at2759"/>
<name>A0A9W8Y3Y5_9PLEO</name>
<dbReference type="SUPFAM" id="SSF53474">
    <property type="entry name" value="alpha/beta-Hydrolases"/>
    <property type="match status" value="1"/>
</dbReference>
<feature type="domain" description="AB hydrolase-1" evidence="2">
    <location>
        <begin position="32"/>
        <end position="276"/>
    </location>
</feature>
<feature type="chain" id="PRO_5040862554" description="AB hydrolase-1 domain-containing protein" evidence="1">
    <location>
        <begin position="24"/>
        <end position="286"/>
    </location>
</feature>
<dbReference type="PANTHER" id="PTHR37017:SF11">
    <property type="entry name" value="ESTERASE_LIPASE_THIOESTERASE DOMAIN-CONTAINING PROTEIN"/>
    <property type="match status" value="1"/>
</dbReference>
<protein>
    <recommendedName>
        <fullName evidence="2">AB hydrolase-1 domain-containing protein</fullName>
    </recommendedName>
</protein>
<organism evidence="3 4">
    <name type="scientific">Neocucurbitaria cava</name>
    <dbReference type="NCBI Taxonomy" id="798079"/>
    <lineage>
        <taxon>Eukaryota</taxon>
        <taxon>Fungi</taxon>
        <taxon>Dikarya</taxon>
        <taxon>Ascomycota</taxon>
        <taxon>Pezizomycotina</taxon>
        <taxon>Dothideomycetes</taxon>
        <taxon>Pleosporomycetidae</taxon>
        <taxon>Pleosporales</taxon>
        <taxon>Pleosporineae</taxon>
        <taxon>Cucurbitariaceae</taxon>
        <taxon>Neocucurbitaria</taxon>
    </lineage>
</organism>
<dbReference type="EMBL" id="JAPEUY010000015">
    <property type="protein sequence ID" value="KAJ4365832.1"/>
    <property type="molecule type" value="Genomic_DNA"/>
</dbReference>
<dbReference type="InterPro" id="IPR000073">
    <property type="entry name" value="AB_hydrolase_1"/>
</dbReference>
<dbReference type="InterPro" id="IPR029058">
    <property type="entry name" value="AB_hydrolase_fold"/>
</dbReference>
<dbReference type="InterPro" id="IPR052897">
    <property type="entry name" value="Sec-Metab_Biosynth_Hydrolase"/>
</dbReference>
<evidence type="ECO:0000256" key="1">
    <source>
        <dbReference type="SAM" id="SignalP"/>
    </source>
</evidence>
<gene>
    <name evidence="3" type="ORF">N0V83_008453</name>
</gene>
<sequence length="286" mass="31286">MASYKALVLLVTLFLSIFSSAEAQTAPDKPAIILVPGAFHKASVYDQVKQLLNEVDYNHIDAIDLPSVGSLASYVDREPDIIAVRLALLARLLQGHNVVLVGNSYGATVIGEAVSGLQSVGKLASGPSPPGRILGLIMLSGFIPYITEVSQPDSRPDIRVISPSWFRFENTDRVYWNGNTTAFPPQKTFYDLLPTTQADYWSCKLVPSSFHALNATATYIPYTGDFRCLFVIGEQDNSVPPAFAQTYIDQPGAKFETLTIDGDHVPMLSRPDVTADIIRRFAGEKF</sequence>
<dbReference type="PANTHER" id="PTHR37017">
    <property type="entry name" value="AB HYDROLASE-1 DOMAIN-CONTAINING PROTEIN-RELATED"/>
    <property type="match status" value="1"/>
</dbReference>
<comment type="caution">
    <text evidence="3">The sequence shown here is derived from an EMBL/GenBank/DDBJ whole genome shotgun (WGS) entry which is preliminary data.</text>
</comment>
<feature type="signal peptide" evidence="1">
    <location>
        <begin position="1"/>
        <end position="23"/>
    </location>
</feature>
<proteinExistence type="predicted"/>
<dbReference type="Gene3D" id="3.40.50.1820">
    <property type="entry name" value="alpha/beta hydrolase"/>
    <property type="match status" value="1"/>
</dbReference>
<accession>A0A9W8Y3Y5</accession>
<dbReference type="Pfam" id="PF12697">
    <property type="entry name" value="Abhydrolase_6"/>
    <property type="match status" value="1"/>
</dbReference>
<evidence type="ECO:0000313" key="3">
    <source>
        <dbReference type="EMBL" id="KAJ4365832.1"/>
    </source>
</evidence>
<dbReference type="Proteomes" id="UP001140560">
    <property type="component" value="Unassembled WGS sequence"/>
</dbReference>
<evidence type="ECO:0000313" key="4">
    <source>
        <dbReference type="Proteomes" id="UP001140560"/>
    </source>
</evidence>
<keyword evidence="1" id="KW-0732">Signal</keyword>
<dbReference type="AlphaFoldDB" id="A0A9W8Y3Y5"/>
<keyword evidence="4" id="KW-1185">Reference proteome</keyword>